<keyword evidence="4 9" id="KW-0812">Transmembrane</keyword>
<comment type="caution">
    <text evidence="11">The sequence shown here is derived from an EMBL/GenBank/DDBJ whole genome shotgun (WGS) entry which is preliminary data.</text>
</comment>
<dbReference type="HAMAP" id="MF_00237">
    <property type="entry name" value="TatB"/>
    <property type="match status" value="1"/>
</dbReference>
<evidence type="ECO:0000256" key="9">
    <source>
        <dbReference type="HAMAP-Rule" id="MF_00237"/>
    </source>
</evidence>
<feature type="compositionally biased region" description="Basic and acidic residues" evidence="10">
    <location>
        <begin position="143"/>
        <end position="154"/>
    </location>
</feature>
<evidence type="ECO:0000256" key="1">
    <source>
        <dbReference type="ARBA" id="ARBA00004167"/>
    </source>
</evidence>
<evidence type="ECO:0000256" key="4">
    <source>
        <dbReference type="ARBA" id="ARBA00022692"/>
    </source>
</evidence>
<dbReference type="InterPro" id="IPR018448">
    <property type="entry name" value="TatB"/>
</dbReference>
<dbReference type="NCBIfam" id="TIGR01410">
    <property type="entry name" value="tatB"/>
    <property type="match status" value="1"/>
</dbReference>
<evidence type="ECO:0000256" key="3">
    <source>
        <dbReference type="ARBA" id="ARBA00022475"/>
    </source>
</evidence>
<dbReference type="RefSeq" id="WP_081595995.1">
    <property type="nucleotide sequence ID" value="NZ_JBIRUQ010000003.1"/>
</dbReference>
<comment type="similarity">
    <text evidence="9">Belongs to the TatB family.</text>
</comment>
<keyword evidence="8 9" id="KW-0472">Membrane</keyword>
<organism evidence="11 12">
    <name type="scientific">Nocardia carnea</name>
    <dbReference type="NCBI Taxonomy" id="37328"/>
    <lineage>
        <taxon>Bacteria</taxon>
        <taxon>Bacillati</taxon>
        <taxon>Actinomycetota</taxon>
        <taxon>Actinomycetes</taxon>
        <taxon>Mycobacteriales</taxon>
        <taxon>Nocardiaceae</taxon>
        <taxon>Nocardia</taxon>
    </lineage>
</organism>
<reference evidence="11 12" key="1">
    <citation type="submission" date="2024-10" db="EMBL/GenBank/DDBJ databases">
        <title>The Natural Products Discovery Center: Release of the First 8490 Sequenced Strains for Exploring Actinobacteria Biosynthetic Diversity.</title>
        <authorList>
            <person name="Kalkreuter E."/>
            <person name="Kautsar S.A."/>
            <person name="Yang D."/>
            <person name="Bader C.D."/>
            <person name="Teijaro C.N."/>
            <person name="Fluegel L."/>
            <person name="Davis C.M."/>
            <person name="Simpson J.R."/>
            <person name="Lauterbach L."/>
            <person name="Steele A.D."/>
            <person name="Gui C."/>
            <person name="Meng S."/>
            <person name="Li G."/>
            <person name="Viehrig K."/>
            <person name="Ye F."/>
            <person name="Su P."/>
            <person name="Kiefer A.F."/>
            <person name="Nichols A."/>
            <person name="Cepeda A.J."/>
            <person name="Yan W."/>
            <person name="Fan B."/>
            <person name="Jiang Y."/>
            <person name="Adhikari A."/>
            <person name="Zheng C.-J."/>
            <person name="Schuster L."/>
            <person name="Cowan T.M."/>
            <person name="Smanski M.J."/>
            <person name="Chevrette M.G."/>
            <person name="De Carvalho L.P.S."/>
            <person name="Shen B."/>
        </authorList>
    </citation>
    <scope>NUCLEOTIDE SEQUENCE [LARGE SCALE GENOMIC DNA]</scope>
    <source>
        <strain evidence="11 12">NPDC020568</strain>
    </source>
</reference>
<evidence type="ECO:0000256" key="2">
    <source>
        <dbReference type="ARBA" id="ARBA00022448"/>
    </source>
</evidence>
<comment type="function">
    <text evidence="9">Part of the twin-arginine translocation (Tat) system that transports large folded proteins containing a characteristic twin-arginine motif in their signal peptide across membranes. Together with TatC, TatB is part of a receptor directly interacting with Tat signal peptides. TatB may form an oligomeric binding site that transiently accommodates folded Tat precursor proteins before their translocation.</text>
</comment>
<accession>A0ABW7TMC5</accession>
<evidence type="ECO:0000256" key="10">
    <source>
        <dbReference type="SAM" id="MobiDB-lite"/>
    </source>
</evidence>
<dbReference type="InterPro" id="IPR003369">
    <property type="entry name" value="TatA/B/E"/>
</dbReference>
<name>A0ABW7TMC5_9NOCA</name>
<keyword evidence="3 9" id="KW-1003">Cell membrane</keyword>
<feature type="region of interest" description="Disordered" evidence="10">
    <location>
        <begin position="124"/>
        <end position="154"/>
    </location>
</feature>
<evidence type="ECO:0000256" key="5">
    <source>
        <dbReference type="ARBA" id="ARBA00022927"/>
    </source>
</evidence>
<keyword evidence="2 9" id="KW-0813">Transport</keyword>
<dbReference type="Proteomes" id="UP001611263">
    <property type="component" value="Unassembled WGS sequence"/>
</dbReference>
<keyword evidence="7 9" id="KW-0811">Translocation</keyword>
<proteinExistence type="inferred from homology"/>
<sequence>MFSSIGWGEVLVLLVAALVILGPERLPEAARWTARALRQARDYATGATAELKRDLGPEFDELRAPLSELRRLRGIDPQSLVTRHLLGDEPLIPDDVRASLTGLNAEKIDSGNFGLMNLPAAAATVDLTKRPPHNDPNSGSDDPGDRTRPGEPAH</sequence>
<dbReference type="Gene3D" id="1.20.5.3310">
    <property type="match status" value="1"/>
</dbReference>
<evidence type="ECO:0000256" key="8">
    <source>
        <dbReference type="ARBA" id="ARBA00023136"/>
    </source>
</evidence>
<evidence type="ECO:0000313" key="11">
    <source>
        <dbReference type="EMBL" id="MFI1462146.1"/>
    </source>
</evidence>
<dbReference type="Pfam" id="PF02416">
    <property type="entry name" value="TatA_B_E"/>
    <property type="match status" value="1"/>
</dbReference>
<comment type="subcellular location">
    <subcellularLocation>
        <location evidence="9">Cell membrane</location>
        <topology evidence="9">Single-pass membrane protein</topology>
    </subcellularLocation>
    <subcellularLocation>
        <location evidence="1">Membrane</location>
        <topology evidence="1">Single-pass membrane protein</topology>
    </subcellularLocation>
</comment>
<protein>
    <recommendedName>
        <fullName evidence="9">Sec-independent protein translocase protein TatB</fullName>
    </recommendedName>
</protein>
<evidence type="ECO:0000256" key="6">
    <source>
        <dbReference type="ARBA" id="ARBA00022989"/>
    </source>
</evidence>
<dbReference type="GeneID" id="93509506"/>
<keyword evidence="12" id="KW-1185">Reference proteome</keyword>
<dbReference type="EMBL" id="JBIRUQ010000003">
    <property type="protein sequence ID" value="MFI1462146.1"/>
    <property type="molecule type" value="Genomic_DNA"/>
</dbReference>
<evidence type="ECO:0000256" key="7">
    <source>
        <dbReference type="ARBA" id="ARBA00023010"/>
    </source>
</evidence>
<keyword evidence="5 9" id="KW-0653">Protein transport</keyword>
<comment type="subunit">
    <text evidence="9">The Tat system comprises two distinct complexes: a TatABC complex, containing multiple copies of TatA, TatB and TatC subunits, and a separate TatA complex, containing only TatA subunits. Substrates initially bind to the TatABC complex, which probably triggers association of the separate TatA complex to form the active translocon.</text>
</comment>
<gene>
    <name evidence="9 11" type="primary">tatB</name>
    <name evidence="11" type="ORF">ACH4WX_15645</name>
</gene>
<keyword evidence="6 9" id="KW-1133">Transmembrane helix</keyword>
<dbReference type="PRINTS" id="PR01506">
    <property type="entry name" value="TATBPROTEIN"/>
</dbReference>
<evidence type="ECO:0000313" key="12">
    <source>
        <dbReference type="Proteomes" id="UP001611263"/>
    </source>
</evidence>